<accession>A0A8J5ZZQ5</accession>
<sequence>MESVSVPVLVSGLVDCIAQLIKIAEELLQLISQERVPFVEQNDRAEQIEAGPPEEASLPDLADFLDLESILTPREDEDLIFDLDEAMLDIEELYEDVLSGMNNELRSG</sequence>
<comment type="caution">
    <text evidence="1">The sequence shown here is derived from an EMBL/GenBank/DDBJ whole genome shotgun (WGS) entry which is preliminary data.</text>
</comment>
<dbReference type="OrthoDB" id="9836436at2759"/>
<keyword evidence="2" id="KW-1185">Reference proteome</keyword>
<name>A0A8J5ZZQ5_GALPY</name>
<organism evidence="1 2">
    <name type="scientific">Galemys pyrenaicus</name>
    <name type="common">Iberian desman</name>
    <name type="synonym">Pyrenean desman</name>
    <dbReference type="NCBI Taxonomy" id="202257"/>
    <lineage>
        <taxon>Eukaryota</taxon>
        <taxon>Metazoa</taxon>
        <taxon>Chordata</taxon>
        <taxon>Craniata</taxon>
        <taxon>Vertebrata</taxon>
        <taxon>Euteleostomi</taxon>
        <taxon>Mammalia</taxon>
        <taxon>Eutheria</taxon>
        <taxon>Laurasiatheria</taxon>
        <taxon>Eulipotyphla</taxon>
        <taxon>Talpidae</taxon>
        <taxon>Galemys</taxon>
    </lineage>
</organism>
<gene>
    <name evidence="1" type="ORF">J0S82_007642</name>
</gene>
<reference evidence="1" key="1">
    <citation type="journal article" date="2021" name="Evol. Appl.">
        <title>The genome of the Pyrenean desman and the effects of bottlenecks and inbreeding on the genomic landscape of an endangered species.</title>
        <authorList>
            <person name="Escoda L."/>
            <person name="Castresana J."/>
        </authorList>
    </citation>
    <scope>NUCLEOTIDE SEQUENCE</scope>
    <source>
        <strain evidence="1">IBE-C5619</strain>
    </source>
</reference>
<protein>
    <recommendedName>
        <fullName evidence="3">TRPC5 opposite strand protein</fullName>
    </recommendedName>
</protein>
<evidence type="ECO:0000313" key="2">
    <source>
        <dbReference type="Proteomes" id="UP000700334"/>
    </source>
</evidence>
<proteinExistence type="predicted"/>
<evidence type="ECO:0000313" key="1">
    <source>
        <dbReference type="EMBL" id="KAG8510661.1"/>
    </source>
</evidence>
<dbReference type="AlphaFoldDB" id="A0A8J5ZZQ5"/>
<dbReference type="EMBL" id="JAGFMF010011865">
    <property type="protein sequence ID" value="KAG8510661.1"/>
    <property type="molecule type" value="Genomic_DNA"/>
</dbReference>
<evidence type="ECO:0008006" key="3">
    <source>
        <dbReference type="Google" id="ProtNLM"/>
    </source>
</evidence>
<dbReference type="Proteomes" id="UP000700334">
    <property type="component" value="Unassembled WGS sequence"/>
</dbReference>